<dbReference type="Proteomes" id="UP000631421">
    <property type="component" value="Unassembled WGS sequence"/>
</dbReference>
<dbReference type="EMBL" id="JACJPY010000101">
    <property type="protein sequence ID" value="MBD2152381.1"/>
    <property type="molecule type" value="Genomic_DNA"/>
</dbReference>
<proteinExistence type="predicted"/>
<reference evidence="1" key="2">
    <citation type="submission" date="2020-08" db="EMBL/GenBank/DDBJ databases">
        <authorList>
            <person name="Chen M."/>
            <person name="Teng W."/>
            <person name="Zhao L."/>
            <person name="Hu C."/>
            <person name="Zhou Y."/>
            <person name="Han B."/>
            <person name="Song L."/>
            <person name="Shu W."/>
        </authorList>
    </citation>
    <scope>NUCLEOTIDE SEQUENCE</scope>
    <source>
        <strain evidence="1">FACHB-1277</strain>
    </source>
</reference>
<dbReference type="GO" id="GO:0003677">
    <property type="term" value="F:DNA binding"/>
    <property type="evidence" value="ECO:0007669"/>
    <property type="project" value="UniProtKB-KW"/>
</dbReference>
<keyword evidence="1" id="KW-0238">DNA-binding</keyword>
<comment type="caution">
    <text evidence="1">The sequence shown here is derived from an EMBL/GenBank/DDBJ whole genome shotgun (WGS) entry which is preliminary data.</text>
</comment>
<organism evidence="1 2">
    <name type="scientific">Pseudanabaena cinerea FACHB-1277</name>
    <dbReference type="NCBI Taxonomy" id="2949581"/>
    <lineage>
        <taxon>Bacteria</taxon>
        <taxon>Bacillati</taxon>
        <taxon>Cyanobacteriota</taxon>
        <taxon>Cyanophyceae</taxon>
        <taxon>Pseudanabaenales</taxon>
        <taxon>Pseudanabaenaceae</taxon>
        <taxon>Pseudanabaena</taxon>
        <taxon>Pseudanabaena cinerea</taxon>
    </lineage>
</organism>
<evidence type="ECO:0000313" key="1">
    <source>
        <dbReference type="EMBL" id="MBD2152381.1"/>
    </source>
</evidence>
<evidence type="ECO:0000313" key="2">
    <source>
        <dbReference type="Proteomes" id="UP000631421"/>
    </source>
</evidence>
<reference evidence="1" key="1">
    <citation type="journal article" date="2015" name="ISME J.">
        <title>Draft Genome Sequence of Streptomyces incarnatus NRRL8089, which Produces the Nucleoside Antibiotic Sinefungin.</title>
        <authorList>
            <person name="Oshima K."/>
            <person name="Hattori M."/>
            <person name="Shimizu H."/>
            <person name="Fukuda K."/>
            <person name="Nemoto M."/>
            <person name="Inagaki K."/>
            <person name="Tamura T."/>
        </authorList>
    </citation>
    <scope>NUCLEOTIDE SEQUENCE</scope>
    <source>
        <strain evidence="1">FACHB-1277</strain>
    </source>
</reference>
<name>A0A926UW92_9CYAN</name>
<gene>
    <name evidence="1" type="ORF">H6F44_20000</name>
</gene>
<sequence length="73" mass="8248">MANARAGGDGVRQSDWIDTDQAALQLGITRRQLLKLRSKGIFKAGKHYRKKNPIAARPAYIWHVEKCSKILET</sequence>
<protein>
    <submittedName>
        <fullName evidence="1">DNA-binding protein</fullName>
    </submittedName>
</protein>
<dbReference type="AlphaFoldDB" id="A0A926UW92"/>
<dbReference type="RefSeq" id="WP_190352839.1">
    <property type="nucleotide sequence ID" value="NZ_JACJPY010000101.1"/>
</dbReference>
<accession>A0A926UW92</accession>
<keyword evidence="2" id="KW-1185">Reference proteome</keyword>